<dbReference type="SUPFAM" id="SSF56601">
    <property type="entry name" value="beta-lactamase/transpeptidase-like"/>
    <property type="match status" value="1"/>
</dbReference>
<dbReference type="EMBL" id="QFRA01000017">
    <property type="protein sequence ID" value="PZR04370.1"/>
    <property type="molecule type" value="Genomic_DNA"/>
</dbReference>
<keyword evidence="6" id="KW-0808">Transferase</keyword>
<evidence type="ECO:0000256" key="6">
    <source>
        <dbReference type="ARBA" id="ARBA00022679"/>
    </source>
</evidence>
<keyword evidence="11" id="KW-0961">Cell wall biogenesis/degradation</keyword>
<gene>
    <name evidence="17" type="ORF">DI525_07055</name>
</gene>
<dbReference type="GO" id="GO:0030288">
    <property type="term" value="C:outer membrane-bounded periplasmic space"/>
    <property type="evidence" value="ECO:0007669"/>
    <property type="project" value="TreeGrafter"/>
</dbReference>
<sequence length="778" mass="80644">MNRRSDAPAPSLILCGAILLATVLVALSALPVALAAGATINRGHNAMDSNYHDIASAKFPQVSTMTDRDGNPLATFYTQRRQEVASDQISEPMKKAIVAIEDRRFYDHHGVDLRGTARAVVANITHGGVAQGASTLDQQYVKNYLMLVKAKTDDERAAANEDTVARKLREMKLASDLDKNLSKDEILTRYLNLVEFGNGAYGVQTAAQMYFHVDAKDLTVPQAALLAGMVQSTSAYNPFTHPDTALQRRNTVINAMASTGALSTADADAAKNTPLGIVDKPEAPANGCIGADDAGFFCDYALRYLDSHGISKDDFISGGYTLTTTLDPNALNSVNASLEQYAPATTPGVAGAMNLIKPDGHEVLAMGASRHYGLDASNSQSVLPLASHPVGNGAGSIFKVFAAAAGLEKGMGIDTVMDVPSRIEVSDMGHGGAPRCPADKYCVENVGAYPSKMTLKQALAESPNTPFIDLEKRLGVGTVVDTAVKMGLRSLADKPGNNDGDGDNGDNDDNKDEKSQADTIKGTNQGSFVLGPVAVDPLELSNVAATIANGGTWCEPDPVLKVTDHDGKNVPVTPPKCEQAIPTDVANALANGLSDDVSTGTAHEAAELTGWDGTLASKTGTTETNQSAAFMGLTSGLAGAVYIFNDGSTSSPLCTGPLRQCPDGNLFGGKEPADIYLTAAKPLIDAYGGHTLPPMNPSYQAGTNPEAIGYSRTMLPQPTNSGSTGSAGGGATGSGGGTGGGGGGVPAPAPAPALPDIPGMINDFLHTYVPPQLQGFLP</sequence>
<dbReference type="PANTHER" id="PTHR32282">
    <property type="entry name" value="BINDING PROTEIN TRANSPEPTIDASE, PUTATIVE-RELATED"/>
    <property type="match status" value="1"/>
</dbReference>
<feature type="domain" description="Penicillin-binding protein transpeptidase" evidence="15">
    <location>
        <begin position="355"/>
        <end position="626"/>
    </location>
</feature>
<dbReference type="Gene3D" id="3.40.710.10">
    <property type="entry name" value="DD-peptidase/beta-lactamase superfamily"/>
    <property type="match status" value="1"/>
</dbReference>
<evidence type="ECO:0000313" key="18">
    <source>
        <dbReference type="Proteomes" id="UP000249432"/>
    </source>
</evidence>
<evidence type="ECO:0000256" key="13">
    <source>
        <dbReference type="ARBA" id="ARBA00049902"/>
    </source>
</evidence>
<dbReference type="InterPro" id="IPR001264">
    <property type="entry name" value="Glyco_trans_51"/>
</dbReference>
<evidence type="ECO:0000256" key="8">
    <source>
        <dbReference type="ARBA" id="ARBA00022960"/>
    </source>
</evidence>
<keyword evidence="8" id="KW-0133">Cell shape</keyword>
<comment type="caution">
    <text evidence="17">The sequence shown here is derived from an EMBL/GenBank/DDBJ whole genome shotgun (WGS) entry which is preliminary data.</text>
</comment>
<dbReference type="RefSeq" id="WP_303735043.1">
    <property type="nucleotide sequence ID" value="NZ_CAKZHK010000010.1"/>
</dbReference>
<dbReference type="PANTHER" id="PTHR32282:SF33">
    <property type="entry name" value="PEPTIDOGLYCAN GLYCOSYLTRANSFERASE"/>
    <property type="match status" value="1"/>
</dbReference>
<keyword evidence="5" id="KW-0328">Glycosyltransferase</keyword>
<evidence type="ECO:0000256" key="14">
    <source>
        <dbReference type="SAM" id="MobiDB-lite"/>
    </source>
</evidence>
<accession>A0A2W5SP28</accession>
<evidence type="ECO:0000256" key="9">
    <source>
        <dbReference type="ARBA" id="ARBA00022984"/>
    </source>
</evidence>
<organism evidence="17 18">
    <name type="scientific">Corynebacterium kroppenstedtii</name>
    <dbReference type="NCBI Taxonomy" id="161879"/>
    <lineage>
        <taxon>Bacteria</taxon>
        <taxon>Bacillati</taxon>
        <taxon>Actinomycetota</taxon>
        <taxon>Actinomycetes</taxon>
        <taxon>Mycobacteriales</taxon>
        <taxon>Corynebacteriaceae</taxon>
        <taxon>Corynebacterium</taxon>
    </lineage>
</organism>
<dbReference type="GO" id="GO:0008360">
    <property type="term" value="P:regulation of cell shape"/>
    <property type="evidence" value="ECO:0007669"/>
    <property type="project" value="UniProtKB-KW"/>
</dbReference>
<dbReference type="Pfam" id="PF00912">
    <property type="entry name" value="Transgly"/>
    <property type="match status" value="1"/>
</dbReference>
<feature type="compositionally biased region" description="Acidic residues" evidence="14">
    <location>
        <begin position="500"/>
        <end position="510"/>
    </location>
</feature>
<feature type="compositionally biased region" description="Polar residues" evidence="14">
    <location>
        <begin position="517"/>
        <end position="526"/>
    </location>
</feature>
<keyword evidence="3" id="KW-0121">Carboxypeptidase</keyword>
<evidence type="ECO:0000256" key="2">
    <source>
        <dbReference type="ARBA" id="ARBA00007739"/>
    </source>
</evidence>
<protein>
    <submittedName>
        <fullName evidence="17">Penicillin-binding protein</fullName>
    </submittedName>
</protein>
<comment type="catalytic activity">
    <reaction evidence="13">
        <text>[GlcNAc-(1-&gt;4)-Mur2Ac(oyl-L-Ala-gamma-D-Glu-L-Lys-D-Ala-D-Ala)](n)-di-trans,octa-cis-undecaprenyl diphosphate + beta-D-GlcNAc-(1-&gt;4)-Mur2Ac(oyl-L-Ala-gamma-D-Glu-L-Lys-D-Ala-D-Ala)-di-trans,octa-cis-undecaprenyl diphosphate = [GlcNAc-(1-&gt;4)-Mur2Ac(oyl-L-Ala-gamma-D-Glu-L-Lys-D-Ala-D-Ala)](n+1)-di-trans,octa-cis-undecaprenyl diphosphate + di-trans,octa-cis-undecaprenyl diphosphate + H(+)</text>
        <dbReference type="Rhea" id="RHEA:23708"/>
        <dbReference type="Rhea" id="RHEA-COMP:9602"/>
        <dbReference type="Rhea" id="RHEA-COMP:9603"/>
        <dbReference type="ChEBI" id="CHEBI:15378"/>
        <dbReference type="ChEBI" id="CHEBI:58405"/>
        <dbReference type="ChEBI" id="CHEBI:60033"/>
        <dbReference type="ChEBI" id="CHEBI:78435"/>
        <dbReference type="EC" id="2.4.99.28"/>
    </reaction>
</comment>
<evidence type="ECO:0000259" key="15">
    <source>
        <dbReference type="Pfam" id="PF00905"/>
    </source>
</evidence>
<dbReference type="InterPro" id="IPR050396">
    <property type="entry name" value="Glycosyltr_51/Transpeptidase"/>
</dbReference>
<dbReference type="Pfam" id="PF00905">
    <property type="entry name" value="Transpeptidase"/>
    <property type="match status" value="1"/>
</dbReference>
<dbReference type="GO" id="GO:0009002">
    <property type="term" value="F:serine-type D-Ala-D-Ala carboxypeptidase activity"/>
    <property type="evidence" value="ECO:0007669"/>
    <property type="project" value="UniProtKB-EC"/>
</dbReference>
<keyword evidence="10" id="KW-0511">Multifunctional enzyme</keyword>
<feature type="region of interest" description="Disordered" evidence="14">
    <location>
        <begin position="711"/>
        <end position="751"/>
    </location>
</feature>
<dbReference type="InterPro" id="IPR001460">
    <property type="entry name" value="PCN-bd_Tpept"/>
</dbReference>
<dbReference type="SUPFAM" id="SSF53955">
    <property type="entry name" value="Lysozyme-like"/>
    <property type="match status" value="1"/>
</dbReference>
<keyword evidence="7" id="KW-0378">Hydrolase</keyword>
<dbReference type="InterPro" id="IPR036950">
    <property type="entry name" value="PBP_transglycosylase"/>
</dbReference>
<evidence type="ECO:0000256" key="12">
    <source>
        <dbReference type="ARBA" id="ARBA00034000"/>
    </source>
</evidence>
<evidence type="ECO:0000313" key="17">
    <source>
        <dbReference type="EMBL" id="PZR04370.1"/>
    </source>
</evidence>
<comment type="similarity">
    <text evidence="1">In the C-terminal section; belongs to the transpeptidase family.</text>
</comment>
<evidence type="ECO:0000256" key="4">
    <source>
        <dbReference type="ARBA" id="ARBA00022670"/>
    </source>
</evidence>
<evidence type="ECO:0000256" key="7">
    <source>
        <dbReference type="ARBA" id="ARBA00022801"/>
    </source>
</evidence>
<feature type="compositionally biased region" description="Gly residues" evidence="14">
    <location>
        <begin position="725"/>
        <end position="745"/>
    </location>
</feature>
<evidence type="ECO:0000259" key="16">
    <source>
        <dbReference type="Pfam" id="PF00912"/>
    </source>
</evidence>
<dbReference type="FunFam" id="1.10.3810.10:FF:000001">
    <property type="entry name" value="Penicillin-binding protein 1A"/>
    <property type="match status" value="1"/>
</dbReference>
<name>A0A2W5SP28_9CORY</name>
<dbReference type="Gene3D" id="1.10.3810.10">
    <property type="entry name" value="Biosynthetic peptidoglycan transglycosylase-like"/>
    <property type="match status" value="1"/>
</dbReference>
<evidence type="ECO:0000256" key="3">
    <source>
        <dbReference type="ARBA" id="ARBA00022645"/>
    </source>
</evidence>
<keyword evidence="4" id="KW-0645">Protease</keyword>
<comment type="similarity">
    <text evidence="2">In the N-terminal section; belongs to the glycosyltransferase 51 family.</text>
</comment>
<evidence type="ECO:0000256" key="10">
    <source>
        <dbReference type="ARBA" id="ARBA00023268"/>
    </source>
</evidence>
<reference evidence="17 18" key="1">
    <citation type="submission" date="2017-08" db="EMBL/GenBank/DDBJ databases">
        <title>Infants hospitalized years apart are colonized by the same room-sourced microbial strains.</title>
        <authorList>
            <person name="Brooks B."/>
            <person name="Olm M.R."/>
            <person name="Firek B.A."/>
            <person name="Baker R."/>
            <person name="Thomas B.C."/>
            <person name="Morowitz M.J."/>
            <person name="Banfield J.F."/>
        </authorList>
    </citation>
    <scope>NUCLEOTIDE SEQUENCE [LARGE SCALE GENOMIC DNA]</scope>
    <source>
        <strain evidence="17">S2_003_000_R1_3</strain>
    </source>
</reference>
<proteinExistence type="inferred from homology"/>
<dbReference type="InterPro" id="IPR012338">
    <property type="entry name" value="Beta-lactam/transpept-like"/>
</dbReference>
<dbReference type="GO" id="GO:0008955">
    <property type="term" value="F:peptidoglycan glycosyltransferase activity"/>
    <property type="evidence" value="ECO:0007669"/>
    <property type="project" value="UniProtKB-EC"/>
</dbReference>
<dbReference type="Proteomes" id="UP000249432">
    <property type="component" value="Unassembled WGS sequence"/>
</dbReference>
<dbReference type="GO" id="GO:0009252">
    <property type="term" value="P:peptidoglycan biosynthetic process"/>
    <property type="evidence" value="ECO:0007669"/>
    <property type="project" value="UniProtKB-KW"/>
</dbReference>
<dbReference type="GO" id="GO:0008658">
    <property type="term" value="F:penicillin binding"/>
    <property type="evidence" value="ECO:0007669"/>
    <property type="project" value="InterPro"/>
</dbReference>
<keyword evidence="9" id="KW-0573">Peptidoglycan synthesis</keyword>
<feature type="domain" description="Glycosyl transferase family 51" evidence="16">
    <location>
        <begin position="70"/>
        <end position="256"/>
    </location>
</feature>
<dbReference type="AlphaFoldDB" id="A0A2W5SP28"/>
<dbReference type="GO" id="GO:0006508">
    <property type="term" value="P:proteolysis"/>
    <property type="evidence" value="ECO:0007669"/>
    <property type="project" value="UniProtKB-KW"/>
</dbReference>
<evidence type="ECO:0000256" key="1">
    <source>
        <dbReference type="ARBA" id="ARBA00007090"/>
    </source>
</evidence>
<comment type="catalytic activity">
    <reaction evidence="12">
        <text>Preferential cleavage: (Ac)2-L-Lys-D-Ala-|-D-Ala. Also transpeptidation of peptidyl-alanyl moieties that are N-acyl substituents of D-alanine.</text>
        <dbReference type="EC" id="3.4.16.4"/>
    </reaction>
</comment>
<evidence type="ECO:0000256" key="5">
    <source>
        <dbReference type="ARBA" id="ARBA00022676"/>
    </source>
</evidence>
<evidence type="ECO:0000256" key="11">
    <source>
        <dbReference type="ARBA" id="ARBA00023316"/>
    </source>
</evidence>
<dbReference type="InterPro" id="IPR023346">
    <property type="entry name" value="Lysozyme-like_dom_sf"/>
</dbReference>
<dbReference type="GO" id="GO:0071555">
    <property type="term" value="P:cell wall organization"/>
    <property type="evidence" value="ECO:0007669"/>
    <property type="project" value="UniProtKB-KW"/>
</dbReference>
<feature type="region of interest" description="Disordered" evidence="14">
    <location>
        <begin position="490"/>
        <end position="526"/>
    </location>
</feature>